<feature type="domain" description="Type I restriction modification DNA specificity" evidence="4">
    <location>
        <begin position="21"/>
        <end position="94"/>
    </location>
</feature>
<evidence type="ECO:0000313" key="5">
    <source>
        <dbReference type="EMBL" id="AUH35126.1"/>
    </source>
</evidence>
<dbReference type="Proteomes" id="UP000233742">
    <property type="component" value="Chromosome"/>
</dbReference>
<dbReference type="InterPro" id="IPR000055">
    <property type="entry name" value="Restrct_endonuc_typeI_TRD"/>
</dbReference>
<dbReference type="KEGG" id="paro:CUV01_01295"/>
<accession>A0A2K9EW30</accession>
<evidence type="ECO:0000256" key="2">
    <source>
        <dbReference type="ARBA" id="ARBA00022747"/>
    </source>
</evidence>
<gene>
    <name evidence="5" type="ORF">CUV01_01295</name>
</gene>
<dbReference type="EMBL" id="CP025408">
    <property type="protein sequence ID" value="AUH35126.1"/>
    <property type="molecule type" value="Genomic_DNA"/>
</dbReference>
<evidence type="ECO:0000259" key="4">
    <source>
        <dbReference type="Pfam" id="PF01420"/>
    </source>
</evidence>
<sequence>MQQPFAQTLRFTRDDGQPFPDWEEKALSDVAPLQRGFDLPNEKIEPGSVPIVYSNGILKHHNEARTNGPGVVTGRSGTIGKVHYIEEAFWPHNTSLWVALSYSPSLGQDLA</sequence>
<dbReference type="REBASE" id="228619">
    <property type="entry name" value="S.PspBM15ORF1300P"/>
</dbReference>
<protein>
    <recommendedName>
        <fullName evidence="4">Type I restriction modification DNA specificity domain-containing protein</fullName>
    </recommendedName>
</protein>
<dbReference type="GO" id="GO:0009307">
    <property type="term" value="P:DNA restriction-modification system"/>
    <property type="evidence" value="ECO:0007669"/>
    <property type="project" value="UniProtKB-KW"/>
</dbReference>
<proteinExistence type="inferred from homology"/>
<dbReference type="SUPFAM" id="SSF116734">
    <property type="entry name" value="DNA methylase specificity domain"/>
    <property type="match status" value="1"/>
</dbReference>
<dbReference type="Pfam" id="PF01420">
    <property type="entry name" value="Methylase_S"/>
    <property type="match status" value="1"/>
</dbReference>
<dbReference type="GO" id="GO:0003677">
    <property type="term" value="F:DNA binding"/>
    <property type="evidence" value="ECO:0007669"/>
    <property type="project" value="UniProtKB-KW"/>
</dbReference>
<evidence type="ECO:0000256" key="1">
    <source>
        <dbReference type="ARBA" id="ARBA00010923"/>
    </source>
</evidence>
<keyword evidence="2" id="KW-0680">Restriction system</keyword>
<name>A0A2K9EW30_9RHOB</name>
<dbReference type="InterPro" id="IPR044946">
    <property type="entry name" value="Restrct_endonuc_typeI_TRD_sf"/>
</dbReference>
<comment type="similarity">
    <text evidence="1">Belongs to the type-I restriction system S methylase family.</text>
</comment>
<dbReference type="Gene3D" id="3.90.220.20">
    <property type="entry name" value="DNA methylase specificity domains"/>
    <property type="match status" value="1"/>
</dbReference>
<evidence type="ECO:0000313" key="6">
    <source>
        <dbReference type="Proteomes" id="UP000233742"/>
    </source>
</evidence>
<keyword evidence="3" id="KW-0238">DNA-binding</keyword>
<keyword evidence="6" id="KW-1185">Reference proteome</keyword>
<organism evidence="5 6">
    <name type="scientific">Paracoccus tegillarcae</name>
    <dbReference type="NCBI Taxonomy" id="1529068"/>
    <lineage>
        <taxon>Bacteria</taxon>
        <taxon>Pseudomonadati</taxon>
        <taxon>Pseudomonadota</taxon>
        <taxon>Alphaproteobacteria</taxon>
        <taxon>Rhodobacterales</taxon>
        <taxon>Paracoccaceae</taxon>
        <taxon>Paracoccus</taxon>
    </lineage>
</organism>
<dbReference type="OrthoDB" id="512700at2"/>
<evidence type="ECO:0000256" key="3">
    <source>
        <dbReference type="ARBA" id="ARBA00023125"/>
    </source>
</evidence>
<reference evidence="5 6" key="1">
    <citation type="submission" date="2017-12" db="EMBL/GenBank/DDBJ databases">
        <authorList>
            <person name="Hurst M.R.H."/>
        </authorList>
    </citation>
    <scope>NUCLEOTIDE SEQUENCE [LARGE SCALE GENOMIC DNA]</scope>
    <source>
        <strain evidence="5 6">BM15</strain>
    </source>
</reference>
<dbReference type="AlphaFoldDB" id="A0A2K9EW30"/>